<feature type="transmembrane region" description="Helical" evidence="6">
    <location>
        <begin position="209"/>
        <end position="233"/>
    </location>
</feature>
<protein>
    <recommendedName>
        <fullName evidence="8">Sugar ABC transporter permease</fullName>
    </recommendedName>
</protein>
<feature type="transmembrane region" description="Helical" evidence="6">
    <location>
        <begin position="93"/>
        <end position="115"/>
    </location>
</feature>
<evidence type="ECO:0000256" key="1">
    <source>
        <dbReference type="ARBA" id="ARBA00004651"/>
    </source>
</evidence>
<evidence type="ECO:0000256" key="5">
    <source>
        <dbReference type="ARBA" id="ARBA00023136"/>
    </source>
</evidence>
<keyword evidence="3 6" id="KW-0812">Transmembrane</keyword>
<dbReference type="PANTHER" id="PTHR43370:SF1">
    <property type="entry name" value="GUANOSINE ABC TRANSPORTER PERMEASE PROTEIN NUPQ"/>
    <property type="match status" value="1"/>
</dbReference>
<evidence type="ECO:0000256" key="3">
    <source>
        <dbReference type="ARBA" id="ARBA00022692"/>
    </source>
</evidence>
<evidence type="ECO:0000256" key="4">
    <source>
        <dbReference type="ARBA" id="ARBA00022989"/>
    </source>
</evidence>
<feature type="transmembrane region" description="Helical" evidence="6">
    <location>
        <begin position="6"/>
        <end position="28"/>
    </location>
</feature>
<sequence length="324" mass="34119">MGDPVTFFVLMIDAMLRVSTPLILAAFAGMFAERSGVVDIGLEGKMLGAAFAAASVALVTDSAWLGLLAGVGVSVGLAMIHAFACVTHNGNQVVSGMALNIMVAGLGPVLAYSWFNQGSQTPMISEAARFKPIHLPYANRLSDVPVVGEIYSELISGHNLIVYVAMGMVPLAGWFIYRTRFGLRLRAVGENPEAVDTAGISVNGMRYRAMIVCGILCGVAGTYLAIAMNTFFVRDMTAGMGYLALAALIFGKWKPVPTLLACFLFAFAQALEARLQGVSIPGIGIVPVQAIQALPYVLTVLLLAGFVGKAVPPKASGVPYVKEK</sequence>
<name>A0A381X1N3_9ZZZZ</name>
<keyword evidence="2" id="KW-1003">Cell membrane</keyword>
<feature type="transmembrane region" description="Helical" evidence="6">
    <location>
        <begin position="253"/>
        <end position="271"/>
    </location>
</feature>
<dbReference type="EMBL" id="UINC01013445">
    <property type="protein sequence ID" value="SVA58087.1"/>
    <property type="molecule type" value="Genomic_DNA"/>
</dbReference>
<feature type="transmembrane region" description="Helical" evidence="6">
    <location>
        <begin position="160"/>
        <end position="177"/>
    </location>
</feature>
<evidence type="ECO:0000256" key="6">
    <source>
        <dbReference type="SAM" id="Phobius"/>
    </source>
</evidence>
<dbReference type="PANTHER" id="PTHR43370">
    <property type="entry name" value="SUGAR ABC TRANSPORTER INTEGRAL MEMBRANE PROTEIN-RELATED"/>
    <property type="match status" value="1"/>
</dbReference>
<comment type="subcellular location">
    <subcellularLocation>
        <location evidence="1">Cell membrane</location>
        <topology evidence="1">Multi-pass membrane protein</topology>
    </subcellularLocation>
</comment>
<dbReference type="Pfam" id="PF02653">
    <property type="entry name" value="BPD_transp_2"/>
    <property type="match status" value="1"/>
</dbReference>
<evidence type="ECO:0008006" key="8">
    <source>
        <dbReference type="Google" id="ProtNLM"/>
    </source>
</evidence>
<dbReference type="GO" id="GO:0005886">
    <property type="term" value="C:plasma membrane"/>
    <property type="evidence" value="ECO:0007669"/>
    <property type="project" value="UniProtKB-SubCell"/>
</dbReference>
<organism evidence="7">
    <name type="scientific">marine metagenome</name>
    <dbReference type="NCBI Taxonomy" id="408172"/>
    <lineage>
        <taxon>unclassified sequences</taxon>
        <taxon>metagenomes</taxon>
        <taxon>ecological metagenomes</taxon>
    </lineage>
</organism>
<proteinExistence type="predicted"/>
<evidence type="ECO:0000256" key="2">
    <source>
        <dbReference type="ARBA" id="ARBA00022475"/>
    </source>
</evidence>
<accession>A0A381X1N3</accession>
<gene>
    <name evidence="7" type="ORF">METZ01_LOCUS110941</name>
</gene>
<reference evidence="7" key="1">
    <citation type="submission" date="2018-05" db="EMBL/GenBank/DDBJ databases">
        <authorList>
            <person name="Lanie J.A."/>
            <person name="Ng W.-L."/>
            <person name="Kazmierczak K.M."/>
            <person name="Andrzejewski T.M."/>
            <person name="Davidsen T.M."/>
            <person name="Wayne K.J."/>
            <person name="Tettelin H."/>
            <person name="Glass J.I."/>
            <person name="Rusch D."/>
            <person name="Podicherti R."/>
            <person name="Tsui H.-C.T."/>
            <person name="Winkler M.E."/>
        </authorList>
    </citation>
    <scope>NUCLEOTIDE SEQUENCE</scope>
</reference>
<feature type="transmembrane region" description="Helical" evidence="6">
    <location>
        <begin position="283"/>
        <end position="307"/>
    </location>
</feature>
<dbReference type="AlphaFoldDB" id="A0A381X1N3"/>
<dbReference type="InterPro" id="IPR001851">
    <property type="entry name" value="ABC_transp_permease"/>
</dbReference>
<keyword evidence="4 6" id="KW-1133">Transmembrane helix</keyword>
<keyword evidence="5 6" id="KW-0472">Membrane</keyword>
<evidence type="ECO:0000313" key="7">
    <source>
        <dbReference type="EMBL" id="SVA58087.1"/>
    </source>
</evidence>
<dbReference type="GO" id="GO:0022857">
    <property type="term" value="F:transmembrane transporter activity"/>
    <property type="evidence" value="ECO:0007669"/>
    <property type="project" value="InterPro"/>
</dbReference>
<dbReference type="CDD" id="cd06580">
    <property type="entry name" value="TM_PBP1_transp_TpRbsC_like"/>
    <property type="match status" value="1"/>
</dbReference>
<feature type="transmembrane region" description="Helical" evidence="6">
    <location>
        <begin position="64"/>
        <end position="86"/>
    </location>
</feature>